<accession>A0A1G2CXM2</accession>
<name>A0A1G2CXM2_9BACT</name>
<sequence length="134" mass="14980">MNIVERVKKLDLPAGEYVVVGSGILDALHIREAQDIDIAVVPALLARLRAKGGWEEEERYGKVFLKKGDIEIIPQLSWEDYPTTTEEAIDSAMIIEGVPFMNLAELCKFKKALGREKDQTDIALINAYKEAHAL</sequence>
<evidence type="ECO:0000313" key="2">
    <source>
        <dbReference type="Proteomes" id="UP000177122"/>
    </source>
</evidence>
<dbReference type="Proteomes" id="UP000177122">
    <property type="component" value="Unassembled WGS sequence"/>
</dbReference>
<dbReference type="EMBL" id="MHLI01000005">
    <property type="protein sequence ID" value="OGZ06094.1"/>
    <property type="molecule type" value="Genomic_DNA"/>
</dbReference>
<dbReference type="AlphaFoldDB" id="A0A1G2CXM2"/>
<organism evidence="1 2">
    <name type="scientific">Candidatus Lloydbacteria bacterium RIFCSPHIGHO2_01_FULL_49_22</name>
    <dbReference type="NCBI Taxonomy" id="1798658"/>
    <lineage>
        <taxon>Bacteria</taxon>
        <taxon>Candidatus Lloydiibacteriota</taxon>
    </lineage>
</organism>
<comment type="caution">
    <text evidence="1">The sequence shown here is derived from an EMBL/GenBank/DDBJ whole genome shotgun (WGS) entry which is preliminary data.</text>
</comment>
<reference evidence="1 2" key="1">
    <citation type="journal article" date="2016" name="Nat. Commun.">
        <title>Thousands of microbial genomes shed light on interconnected biogeochemical processes in an aquifer system.</title>
        <authorList>
            <person name="Anantharaman K."/>
            <person name="Brown C.T."/>
            <person name="Hug L.A."/>
            <person name="Sharon I."/>
            <person name="Castelle C.J."/>
            <person name="Probst A.J."/>
            <person name="Thomas B.C."/>
            <person name="Singh A."/>
            <person name="Wilkins M.J."/>
            <person name="Karaoz U."/>
            <person name="Brodie E.L."/>
            <person name="Williams K.H."/>
            <person name="Hubbard S.S."/>
            <person name="Banfield J.F."/>
        </authorList>
    </citation>
    <scope>NUCLEOTIDE SEQUENCE [LARGE SCALE GENOMIC DNA]</scope>
</reference>
<protein>
    <submittedName>
        <fullName evidence="1">Uncharacterized protein</fullName>
    </submittedName>
</protein>
<evidence type="ECO:0000313" key="1">
    <source>
        <dbReference type="EMBL" id="OGZ06094.1"/>
    </source>
</evidence>
<gene>
    <name evidence="1" type="ORF">A2845_01615</name>
</gene>
<proteinExistence type="predicted"/>